<keyword evidence="5" id="KW-0472">Membrane</keyword>
<dbReference type="SMART" id="SM00220">
    <property type="entry name" value="S_TKc"/>
    <property type="match status" value="1"/>
</dbReference>
<keyword evidence="1" id="KW-0723">Serine/threonine-protein kinase</keyword>
<protein>
    <submittedName>
        <fullName evidence="8">Protein serine/threonine kinase, putative</fullName>
        <ecNumber evidence="8">2.7.10.2</ecNumber>
        <ecNumber evidence="8">3.4.21.75</ecNumber>
    </submittedName>
</protein>
<dbReference type="PRINTS" id="PR00109">
    <property type="entry name" value="TYRKINASE"/>
</dbReference>
<keyword evidence="5" id="KW-1133">Transmembrane helix</keyword>
<keyword evidence="6" id="KW-0732">Signal</keyword>
<dbReference type="KEGG" id="edi:EDI_025770"/>
<feature type="domain" description="Protein kinase" evidence="7">
    <location>
        <begin position="1175"/>
        <end position="1439"/>
    </location>
</feature>
<dbReference type="GO" id="GO:0004674">
    <property type="term" value="F:protein serine/threonine kinase activity"/>
    <property type="evidence" value="ECO:0007669"/>
    <property type="project" value="UniProtKB-KW"/>
</dbReference>
<dbReference type="VEuPathDB" id="AmoebaDB:EDI_025770"/>
<dbReference type="EMBL" id="DS548604">
    <property type="protein sequence ID" value="EDR28106.1"/>
    <property type="molecule type" value="Genomic_DNA"/>
</dbReference>
<name>B0EBJ9_ENTDS</name>
<gene>
    <name evidence="8" type="ORF">EDI_025770</name>
</gene>
<dbReference type="OMA" id="YSIWEEC"/>
<dbReference type="eggNOG" id="KOG0192">
    <property type="taxonomic scope" value="Eukaryota"/>
</dbReference>
<dbReference type="CDD" id="cd13999">
    <property type="entry name" value="STKc_MAP3K-like"/>
    <property type="match status" value="1"/>
</dbReference>
<keyword evidence="5" id="KW-0812">Transmembrane</keyword>
<dbReference type="InterPro" id="IPR006212">
    <property type="entry name" value="Furin_repeat"/>
</dbReference>
<dbReference type="Gene3D" id="2.10.220.10">
    <property type="entry name" value="Hormone Receptor, Insulin-like Growth Factor Receptor 1, Chain A, domain 2"/>
    <property type="match status" value="2"/>
</dbReference>
<evidence type="ECO:0000259" key="7">
    <source>
        <dbReference type="PROSITE" id="PS50011"/>
    </source>
</evidence>
<dbReference type="EC" id="2.7.10.2" evidence="8"/>
<sequence length="1442" mass="160345">MNVTSFIGLLLLFCTVCLSNNCENYTDSICTNCSFGYYLDEGSCIECSNKENCKTCSTNSSECLVCEYGYYPNEDECLNCSSKNCGDDCNTSDGTCTTCINDYYPENGICKECSTLDSNCQTCSTNSTECLVCKSGYYPNGNGCEECSLKGCESCDSTTGDCSLCLLEYYLDEGSCIKCSNKENCKKCSTNSSECLTCEDGYYPNEGECLSCSSKNCGDDCNTSNGMCTTCINDYYPENGICVACSSNTMGCASCSNTQAACLTCKDNYYLNGLVCLSCSSKGCEQCDSENGDCSLCLSEYYLDGNLCKRCSNKPNCKTCSTDSNECLTCEDGYYPNGNGCSTCSSKNCGDDCNTSDGTCTTCINNYYPENGICKECSTLDSNCQSCSAKSGVCLKCQIGFNLASDQTKCVKCENNIGCEICDPTSEKCGACKDRYYLDPSSHLCGSCSSHCMKCVSSSKCISCEDSYILYQGSCVQKECDTTTTENIDITCGENCNSLITDKPKCSHINTPAETCDKSKQRLNDEECILCKDGYLLNSNSCIELSNYVQCNREVCFTKEGFYQDVSSKEIKSCLNEFEVGSTSFCRIYKEKVYPLKCSDKYYYLNRYSDSVQCVSSIPNCKKYIGNECVECESHYYIEGGICSPCSEECLECEGSANTCISCDTTKRYKTNQTCKLRTVNGVDICERIDVNLTTCKICGENYYLSDTGECIETVVPNCAKQVGTDCEKCVSSFVKKNNQCIKCDGSVTNGLCYYPVGLKSNIKTEIENSCLVRNEIGCVRCQTGYYLDSTTTTCRACKEECSSCTSLNQCSSCKPGYYLSNGDCVSSSGNCNRFIIGNTQSCLECKEGYYRNSSLMCDVCPEGCRCVKPDFCTSCFTGYFKTPDMLWCESTISLTHCTNITVEGCTECEEGTYLSNGRCKKCGIGCKTCKESGDDSCTSCKEGFIRSSESKIFSCSYYTNVSNCLQEENEHCVLCSRRYKLSDNRLKCEEKSMTGIIIGCVLAGIIILLIIITTISLILFIRIERSIKKRSAEAICVFKMKYSNVQFTEFSPNSPLVINKRNITFDCETVFLPVGSETKDIICVGNSGKNEIKVQFTSKEQNDKFLLRIQPPLVALDGGYACEFEIFIQPLCTCKIEEKLSVIGFDMKEGKEIVEPVTIKTETEMTTKLDPDELVQEKKIGEGTFGIVYLGIFRGNKVAIKRMKDIQDDEDALIEFEKEISMLDKFRCDYIIHFYGAVFIPNKICMVTEFAEFGSLQDMMKKEKNINIRLFMKIKILIDAAKGIQYLHSNGILHRDIKPDNVLVLSIDESSKVNGKLTDFGSSRNINMMMTNMTFTKGIGTPTYMAPEILQQQKYKKAADIYSFGITMYETFHWGECYPKLLFKFPWAIADFINRGQRRERPDNIPEPLYKLITLCWAQEPKERLPIDSIIEKLESSIQTC</sequence>
<keyword evidence="8" id="KW-0418">Kinase</keyword>
<dbReference type="InterPro" id="IPR008271">
    <property type="entry name" value="Ser/Thr_kinase_AS"/>
</dbReference>
<evidence type="ECO:0000256" key="5">
    <source>
        <dbReference type="SAM" id="Phobius"/>
    </source>
</evidence>
<feature type="binding site" evidence="4">
    <location>
        <position position="1202"/>
    </location>
    <ligand>
        <name>ATP</name>
        <dbReference type="ChEBI" id="CHEBI:30616"/>
    </ligand>
</feature>
<dbReference type="GO" id="GO:0004252">
    <property type="term" value="F:serine-type endopeptidase activity"/>
    <property type="evidence" value="ECO:0007669"/>
    <property type="project" value="UniProtKB-EC"/>
</dbReference>
<evidence type="ECO:0000256" key="4">
    <source>
        <dbReference type="PROSITE-ProRule" id="PRU10141"/>
    </source>
</evidence>
<dbReference type="RefSeq" id="XP_001735694.1">
    <property type="nucleotide sequence ID" value="XM_001735642.1"/>
</dbReference>
<feature type="signal peptide" evidence="6">
    <location>
        <begin position="1"/>
        <end position="19"/>
    </location>
</feature>
<keyword evidence="3 4" id="KW-0067">ATP-binding</keyword>
<evidence type="ECO:0000256" key="3">
    <source>
        <dbReference type="ARBA" id="ARBA00022840"/>
    </source>
</evidence>
<evidence type="ECO:0000313" key="8">
    <source>
        <dbReference type="EMBL" id="EDR28106.1"/>
    </source>
</evidence>
<dbReference type="EC" id="3.4.21.75" evidence="8"/>
<dbReference type="InterPro" id="IPR017441">
    <property type="entry name" value="Protein_kinase_ATP_BS"/>
</dbReference>
<dbReference type="GO" id="GO:0004715">
    <property type="term" value="F:non-membrane spanning protein tyrosine kinase activity"/>
    <property type="evidence" value="ECO:0007669"/>
    <property type="project" value="UniProtKB-EC"/>
</dbReference>
<dbReference type="InterPro" id="IPR000742">
    <property type="entry name" value="EGF"/>
</dbReference>
<keyword evidence="8" id="KW-0378">Hydrolase</keyword>
<dbReference type="InterPro" id="IPR001245">
    <property type="entry name" value="Ser-Thr/Tyr_kinase_cat_dom"/>
</dbReference>
<keyword evidence="8" id="KW-0808">Transferase</keyword>
<organism evidence="9">
    <name type="scientific">Entamoeba dispar (strain ATCC PRA-260 / SAW760)</name>
    <dbReference type="NCBI Taxonomy" id="370354"/>
    <lineage>
        <taxon>Eukaryota</taxon>
        <taxon>Amoebozoa</taxon>
        <taxon>Evosea</taxon>
        <taxon>Archamoebae</taxon>
        <taxon>Mastigamoebida</taxon>
        <taxon>Entamoebidae</taxon>
        <taxon>Entamoeba</taxon>
    </lineage>
</organism>
<keyword evidence="9" id="KW-1185">Reference proteome</keyword>
<feature type="transmembrane region" description="Helical" evidence="5">
    <location>
        <begin position="997"/>
        <end position="1022"/>
    </location>
</feature>
<dbReference type="PROSITE" id="PS00108">
    <property type="entry name" value="PROTEIN_KINASE_ST"/>
    <property type="match status" value="1"/>
</dbReference>
<dbReference type="InterPro" id="IPR009030">
    <property type="entry name" value="Growth_fac_rcpt_cys_sf"/>
</dbReference>
<dbReference type="Proteomes" id="UP000008076">
    <property type="component" value="Unassembled WGS sequence"/>
</dbReference>
<evidence type="ECO:0000313" key="9">
    <source>
        <dbReference type="Proteomes" id="UP000008076"/>
    </source>
</evidence>
<evidence type="ECO:0000256" key="2">
    <source>
        <dbReference type="ARBA" id="ARBA00022741"/>
    </source>
</evidence>
<dbReference type="GO" id="GO:0005524">
    <property type="term" value="F:ATP binding"/>
    <property type="evidence" value="ECO:0007669"/>
    <property type="project" value="UniProtKB-UniRule"/>
</dbReference>
<dbReference type="PROSITE" id="PS50011">
    <property type="entry name" value="PROTEIN_KINASE_DOM"/>
    <property type="match status" value="1"/>
</dbReference>
<dbReference type="PANTHER" id="PTHR45756:SF1">
    <property type="entry name" value="PROTEIN KINASE DOMAIN CONTAINING PROTEIN"/>
    <property type="match status" value="1"/>
</dbReference>
<dbReference type="PROSITE" id="PS00107">
    <property type="entry name" value="PROTEIN_KINASE_ATP"/>
    <property type="match status" value="1"/>
</dbReference>
<dbReference type="SUPFAM" id="SSF56112">
    <property type="entry name" value="Protein kinase-like (PK-like)"/>
    <property type="match status" value="1"/>
</dbReference>
<feature type="chain" id="PRO_5002749817" evidence="6">
    <location>
        <begin position="20"/>
        <end position="1442"/>
    </location>
</feature>
<dbReference type="SMART" id="SM00181">
    <property type="entry name" value="EGF"/>
    <property type="match status" value="16"/>
</dbReference>
<proteinExistence type="predicted"/>
<dbReference type="PANTHER" id="PTHR45756">
    <property type="entry name" value="PALMITOYLTRANSFERASE"/>
    <property type="match status" value="1"/>
</dbReference>
<dbReference type="OrthoDB" id="30325at2759"/>
<dbReference type="InterPro" id="IPR011009">
    <property type="entry name" value="Kinase-like_dom_sf"/>
</dbReference>
<reference evidence="9" key="1">
    <citation type="submission" date="2007-12" db="EMBL/GenBank/DDBJ databases">
        <title>Annotation of Entamoeba dispar SAW760.</title>
        <authorList>
            <person name="Lorenzi H."/>
            <person name="Inman J."/>
            <person name="Schobel S."/>
            <person name="Amedeo P."/>
            <person name="Caler E."/>
        </authorList>
    </citation>
    <scope>NUCLEOTIDE SEQUENCE [LARGE SCALE GENOMIC DNA]</scope>
    <source>
        <strain evidence="9">ATCC PRA-260 / SAW760</strain>
    </source>
</reference>
<keyword evidence="2 4" id="KW-0547">Nucleotide-binding</keyword>
<dbReference type="Pfam" id="PF07714">
    <property type="entry name" value="PK_Tyr_Ser-Thr"/>
    <property type="match status" value="1"/>
</dbReference>
<dbReference type="GeneID" id="5880655"/>
<dbReference type="InterPro" id="IPR053215">
    <property type="entry name" value="TKL_Ser/Thr_kinase"/>
</dbReference>
<dbReference type="SMART" id="SM00261">
    <property type="entry name" value="FU"/>
    <property type="match status" value="11"/>
</dbReference>
<dbReference type="SUPFAM" id="SSF57184">
    <property type="entry name" value="Growth factor receptor domain"/>
    <property type="match status" value="6"/>
</dbReference>
<evidence type="ECO:0000256" key="6">
    <source>
        <dbReference type="SAM" id="SignalP"/>
    </source>
</evidence>
<dbReference type="Gene3D" id="1.10.510.10">
    <property type="entry name" value="Transferase(Phosphotransferase) domain 1"/>
    <property type="match status" value="1"/>
</dbReference>
<dbReference type="Gene3D" id="3.30.200.20">
    <property type="entry name" value="Phosphorylase Kinase, domain 1"/>
    <property type="match status" value="1"/>
</dbReference>
<evidence type="ECO:0000256" key="1">
    <source>
        <dbReference type="ARBA" id="ARBA00022527"/>
    </source>
</evidence>
<accession>B0EBJ9</accession>
<dbReference type="InterPro" id="IPR000719">
    <property type="entry name" value="Prot_kinase_dom"/>
</dbReference>